<evidence type="ECO:0000256" key="10">
    <source>
        <dbReference type="ARBA" id="ARBA00023136"/>
    </source>
</evidence>
<evidence type="ECO:0000256" key="6">
    <source>
        <dbReference type="ARBA" id="ARBA00022692"/>
    </source>
</evidence>
<keyword evidence="6 11" id="KW-0812">Transmembrane</keyword>
<dbReference type="CDD" id="cd00082">
    <property type="entry name" value="HisKA"/>
    <property type="match status" value="1"/>
</dbReference>
<keyword evidence="9" id="KW-0902">Two-component regulatory system</keyword>
<dbReference type="PANTHER" id="PTHR45436:SF5">
    <property type="entry name" value="SENSOR HISTIDINE KINASE TRCS"/>
    <property type="match status" value="1"/>
</dbReference>
<feature type="domain" description="Histidine kinase" evidence="12">
    <location>
        <begin position="234"/>
        <end position="450"/>
    </location>
</feature>
<dbReference type="SUPFAM" id="SSF47384">
    <property type="entry name" value="Homodimeric domain of signal transducing histidine kinase"/>
    <property type="match status" value="1"/>
</dbReference>
<keyword evidence="4" id="KW-0597">Phosphoprotein</keyword>
<evidence type="ECO:0000313" key="15">
    <source>
        <dbReference type="Proteomes" id="UP000823849"/>
    </source>
</evidence>
<evidence type="ECO:0000256" key="8">
    <source>
        <dbReference type="ARBA" id="ARBA00022989"/>
    </source>
</evidence>
<dbReference type="SUPFAM" id="SSF55874">
    <property type="entry name" value="ATPase domain of HSP90 chaperone/DNA topoisomerase II/histidine kinase"/>
    <property type="match status" value="1"/>
</dbReference>
<dbReference type="Pfam" id="PF02518">
    <property type="entry name" value="HATPase_c"/>
    <property type="match status" value="1"/>
</dbReference>
<dbReference type="Gene3D" id="3.30.565.10">
    <property type="entry name" value="Histidine kinase-like ATPase, C-terminal domain"/>
    <property type="match status" value="1"/>
</dbReference>
<dbReference type="PRINTS" id="PR00344">
    <property type="entry name" value="BCTRLSENSOR"/>
</dbReference>
<dbReference type="EC" id="2.7.13.3" evidence="3"/>
<dbReference type="InterPro" id="IPR036097">
    <property type="entry name" value="HisK_dim/P_sf"/>
</dbReference>
<dbReference type="CDD" id="cd00075">
    <property type="entry name" value="HATPase"/>
    <property type="match status" value="1"/>
</dbReference>
<dbReference type="SMART" id="SM00387">
    <property type="entry name" value="HATPase_c"/>
    <property type="match status" value="1"/>
</dbReference>
<keyword evidence="8 11" id="KW-1133">Transmembrane helix</keyword>
<dbReference type="AlphaFoldDB" id="A0A9D2SMS6"/>
<gene>
    <name evidence="14" type="ORF">H9705_04490</name>
</gene>
<evidence type="ECO:0000256" key="5">
    <source>
        <dbReference type="ARBA" id="ARBA00022679"/>
    </source>
</evidence>
<evidence type="ECO:0000256" key="1">
    <source>
        <dbReference type="ARBA" id="ARBA00000085"/>
    </source>
</evidence>
<evidence type="ECO:0000256" key="11">
    <source>
        <dbReference type="SAM" id="Phobius"/>
    </source>
</evidence>
<reference evidence="14" key="2">
    <citation type="submission" date="2021-04" db="EMBL/GenBank/DDBJ databases">
        <authorList>
            <person name="Gilroy R."/>
        </authorList>
    </citation>
    <scope>NUCLEOTIDE SEQUENCE</scope>
    <source>
        <strain evidence="14">CHK185-5351</strain>
    </source>
</reference>
<dbReference type="InterPro" id="IPR036890">
    <property type="entry name" value="HATPase_C_sf"/>
</dbReference>
<dbReference type="SMART" id="SM00304">
    <property type="entry name" value="HAMP"/>
    <property type="match status" value="1"/>
</dbReference>
<dbReference type="InterPro" id="IPR003661">
    <property type="entry name" value="HisK_dim/P_dom"/>
</dbReference>
<dbReference type="Gene3D" id="6.10.340.10">
    <property type="match status" value="1"/>
</dbReference>
<comment type="caution">
    <text evidence="14">The sequence shown here is derived from an EMBL/GenBank/DDBJ whole genome shotgun (WGS) entry which is preliminary data.</text>
</comment>
<dbReference type="InterPro" id="IPR003660">
    <property type="entry name" value="HAMP_dom"/>
</dbReference>
<dbReference type="InterPro" id="IPR003594">
    <property type="entry name" value="HATPase_dom"/>
</dbReference>
<dbReference type="InterPro" id="IPR005467">
    <property type="entry name" value="His_kinase_dom"/>
</dbReference>
<feature type="transmembrane region" description="Helical" evidence="11">
    <location>
        <begin position="147"/>
        <end position="171"/>
    </location>
</feature>
<feature type="domain" description="HAMP" evidence="13">
    <location>
        <begin position="172"/>
        <end position="226"/>
    </location>
</feature>
<comment type="subcellular location">
    <subcellularLocation>
        <location evidence="2">Membrane</location>
    </subcellularLocation>
</comment>
<dbReference type="PROSITE" id="PS50885">
    <property type="entry name" value="HAMP"/>
    <property type="match status" value="1"/>
</dbReference>
<dbReference type="GO" id="GO:0000155">
    <property type="term" value="F:phosphorelay sensor kinase activity"/>
    <property type="evidence" value="ECO:0007669"/>
    <property type="project" value="InterPro"/>
</dbReference>
<dbReference type="Pfam" id="PF00672">
    <property type="entry name" value="HAMP"/>
    <property type="match status" value="1"/>
</dbReference>
<dbReference type="CDD" id="cd06225">
    <property type="entry name" value="HAMP"/>
    <property type="match status" value="1"/>
</dbReference>
<dbReference type="GO" id="GO:0005886">
    <property type="term" value="C:plasma membrane"/>
    <property type="evidence" value="ECO:0007669"/>
    <property type="project" value="TreeGrafter"/>
</dbReference>
<proteinExistence type="predicted"/>
<evidence type="ECO:0000256" key="7">
    <source>
        <dbReference type="ARBA" id="ARBA00022777"/>
    </source>
</evidence>
<reference evidence="14" key="1">
    <citation type="journal article" date="2021" name="PeerJ">
        <title>Extensive microbial diversity within the chicken gut microbiome revealed by metagenomics and culture.</title>
        <authorList>
            <person name="Gilroy R."/>
            <person name="Ravi A."/>
            <person name="Getino M."/>
            <person name="Pursley I."/>
            <person name="Horton D.L."/>
            <person name="Alikhan N.F."/>
            <person name="Baker D."/>
            <person name="Gharbi K."/>
            <person name="Hall N."/>
            <person name="Watson M."/>
            <person name="Adriaenssens E.M."/>
            <person name="Foster-Nyarko E."/>
            <person name="Jarju S."/>
            <person name="Secka A."/>
            <person name="Antonio M."/>
            <person name="Oren A."/>
            <person name="Chaudhuri R.R."/>
            <person name="La Ragione R."/>
            <person name="Hildebrand F."/>
            <person name="Pallen M.J."/>
        </authorList>
    </citation>
    <scope>NUCLEOTIDE SEQUENCE</scope>
    <source>
        <strain evidence="14">CHK185-5351</strain>
    </source>
</reference>
<dbReference type="Gene3D" id="1.10.287.130">
    <property type="match status" value="1"/>
</dbReference>
<keyword evidence="10 11" id="KW-0472">Membrane</keyword>
<evidence type="ECO:0000256" key="4">
    <source>
        <dbReference type="ARBA" id="ARBA00022553"/>
    </source>
</evidence>
<dbReference type="SUPFAM" id="SSF158472">
    <property type="entry name" value="HAMP domain-like"/>
    <property type="match status" value="1"/>
</dbReference>
<evidence type="ECO:0000259" key="12">
    <source>
        <dbReference type="PROSITE" id="PS50109"/>
    </source>
</evidence>
<dbReference type="FunFam" id="1.10.287.130:FF:000001">
    <property type="entry name" value="Two-component sensor histidine kinase"/>
    <property type="match status" value="1"/>
</dbReference>
<accession>A0A9D2SMS6</accession>
<evidence type="ECO:0000313" key="14">
    <source>
        <dbReference type="EMBL" id="HJC15072.1"/>
    </source>
</evidence>
<evidence type="ECO:0000259" key="13">
    <source>
        <dbReference type="PROSITE" id="PS50885"/>
    </source>
</evidence>
<dbReference type="InterPro" id="IPR050428">
    <property type="entry name" value="TCS_sensor_his_kinase"/>
</dbReference>
<dbReference type="EMBL" id="DWWU01000019">
    <property type="protein sequence ID" value="HJC15072.1"/>
    <property type="molecule type" value="Genomic_DNA"/>
</dbReference>
<dbReference type="PROSITE" id="PS50109">
    <property type="entry name" value="HIS_KIN"/>
    <property type="match status" value="1"/>
</dbReference>
<evidence type="ECO:0000256" key="3">
    <source>
        <dbReference type="ARBA" id="ARBA00012438"/>
    </source>
</evidence>
<keyword evidence="5" id="KW-0808">Transferase</keyword>
<dbReference type="Proteomes" id="UP000823849">
    <property type="component" value="Unassembled WGS sequence"/>
</dbReference>
<name>A0A9D2SMS6_9FIRM</name>
<evidence type="ECO:0000256" key="2">
    <source>
        <dbReference type="ARBA" id="ARBA00004370"/>
    </source>
</evidence>
<comment type="catalytic activity">
    <reaction evidence="1">
        <text>ATP + protein L-histidine = ADP + protein N-phospho-L-histidine.</text>
        <dbReference type="EC" id="2.7.13.3"/>
    </reaction>
</comment>
<organism evidence="14 15">
    <name type="scientific">Candidatus Fusicatenibacter intestinigallinarum</name>
    <dbReference type="NCBI Taxonomy" id="2838598"/>
    <lineage>
        <taxon>Bacteria</taxon>
        <taxon>Bacillati</taxon>
        <taxon>Bacillota</taxon>
        <taxon>Clostridia</taxon>
        <taxon>Lachnospirales</taxon>
        <taxon>Lachnospiraceae</taxon>
        <taxon>Fusicatenibacter</taxon>
    </lineage>
</organism>
<protein>
    <recommendedName>
        <fullName evidence="3">histidine kinase</fullName>
        <ecNumber evidence="3">2.7.13.3</ecNumber>
    </recommendedName>
</protein>
<sequence length="463" mass="52370">MRSVKWKLNLLYACFMTLLVSLLVAILLSISSSELLSSVQQQIKNRVYDSLEDISWNGQELFIDSNLMDVDNGIYMSVYNSSGKFIYGRLPYSFSARPAFQDGNLQTINDGSTRWYVFDAVHTIDGYGSLFVRGILSVTDAEQSMQILLRSSLVILPALVILAAVFGYLFIGRTLRPVNTMIRTVQEIQEGSDLSKRIPLPRGRDEFRRLAECFNQMLSSLENAFQRERQFTSDVSHELRTPVAVILSHCEYLLDQKNLPEEIRQELEIIQARANGMAKMNSQLLLLSRSDQNRQPLHFEQVNLTELLGIILEELQESAAEKQIELRSSLAPDVLLTADETMMIRLFENLLTNAIRYGREHGWTEVTMTVDGEYANISVKDNGIGISKEHLPHIWERFYQADPSRSDSRQGAGLGLPLVRWIVRAHHGDIQVQSLEGIGTEFTLRLPLTQPPDSSGPEVSGTE</sequence>
<evidence type="ECO:0000256" key="9">
    <source>
        <dbReference type="ARBA" id="ARBA00023012"/>
    </source>
</evidence>
<dbReference type="FunFam" id="3.30.565.10:FF:000006">
    <property type="entry name" value="Sensor histidine kinase WalK"/>
    <property type="match status" value="1"/>
</dbReference>
<dbReference type="Pfam" id="PF00512">
    <property type="entry name" value="HisKA"/>
    <property type="match status" value="1"/>
</dbReference>
<dbReference type="SMART" id="SM00388">
    <property type="entry name" value="HisKA"/>
    <property type="match status" value="1"/>
</dbReference>
<dbReference type="InterPro" id="IPR004358">
    <property type="entry name" value="Sig_transdc_His_kin-like_C"/>
</dbReference>
<keyword evidence="7 14" id="KW-0418">Kinase</keyword>
<dbReference type="PANTHER" id="PTHR45436">
    <property type="entry name" value="SENSOR HISTIDINE KINASE YKOH"/>
    <property type="match status" value="1"/>
</dbReference>